<comment type="caution">
    <text evidence="2">The sequence shown here is derived from an EMBL/GenBank/DDBJ whole genome shotgun (WGS) entry which is preliminary data.</text>
</comment>
<dbReference type="AlphaFoldDB" id="A0A167MHK5"/>
<dbReference type="SUPFAM" id="SSF50242">
    <property type="entry name" value="TIMP-like"/>
    <property type="match status" value="1"/>
</dbReference>
<dbReference type="InterPro" id="IPR008993">
    <property type="entry name" value="TIMP-like_OB-fold"/>
</dbReference>
<dbReference type="RefSeq" id="WP_063366469.1">
    <property type="nucleotide sequence ID" value="NZ_AUYC01000012.1"/>
</dbReference>
<name>A0A167MHK5_9GAMM</name>
<dbReference type="EMBL" id="AUYC01000012">
    <property type="protein sequence ID" value="KZN66429.1"/>
    <property type="molecule type" value="Genomic_DNA"/>
</dbReference>
<evidence type="ECO:0008006" key="4">
    <source>
        <dbReference type="Google" id="ProtNLM"/>
    </source>
</evidence>
<feature type="signal peptide" evidence="1">
    <location>
        <begin position="1"/>
        <end position="18"/>
    </location>
</feature>
<accession>A0A167MHK5</accession>
<dbReference type="PROSITE" id="PS51257">
    <property type="entry name" value="PROKAR_LIPOPROTEIN"/>
    <property type="match status" value="1"/>
</dbReference>
<keyword evidence="1" id="KW-0732">Signal</keyword>
<organism evidence="2 3">
    <name type="scientific">Pseudoalteromonas luteoviolacea CPMOR-1</name>
    <dbReference type="NCBI Taxonomy" id="1365248"/>
    <lineage>
        <taxon>Bacteria</taxon>
        <taxon>Pseudomonadati</taxon>
        <taxon>Pseudomonadota</taxon>
        <taxon>Gammaproteobacteria</taxon>
        <taxon>Alteromonadales</taxon>
        <taxon>Pseudoalteromonadaceae</taxon>
        <taxon>Pseudoalteromonas</taxon>
    </lineage>
</organism>
<sequence length="129" mass="14589">MKYLITCLLLLVSPLVSACKCIEFNVGQYVSNAEKVYLGRIVSTQMLGGKGNMSATLRVDEKYKGDVFELEEVVQRNSRCSLFFTLNEEYLVFEGKSGEVNQCSMRNIRYLRDLESQLNVLSTLAKQGI</sequence>
<reference evidence="2 3" key="1">
    <citation type="submission" date="2013-07" db="EMBL/GenBank/DDBJ databases">
        <title>Comparative Genomic and Metabolomic Analysis of Twelve Strains of Pseudoalteromonas luteoviolacea.</title>
        <authorList>
            <person name="Vynne N.G."/>
            <person name="Mansson M."/>
            <person name="Gram L."/>
        </authorList>
    </citation>
    <scope>NUCLEOTIDE SEQUENCE [LARGE SCALE GENOMIC DNA]</scope>
    <source>
        <strain evidence="2 3">CPMOR-1</strain>
    </source>
</reference>
<gene>
    <name evidence="2" type="ORF">N473_08545</name>
</gene>
<evidence type="ECO:0000313" key="2">
    <source>
        <dbReference type="EMBL" id="KZN66429.1"/>
    </source>
</evidence>
<evidence type="ECO:0000313" key="3">
    <source>
        <dbReference type="Proteomes" id="UP000076486"/>
    </source>
</evidence>
<feature type="chain" id="PRO_5007890311" description="DUF4369 domain-containing protein" evidence="1">
    <location>
        <begin position="19"/>
        <end position="129"/>
    </location>
</feature>
<evidence type="ECO:0000256" key="1">
    <source>
        <dbReference type="SAM" id="SignalP"/>
    </source>
</evidence>
<proteinExistence type="predicted"/>
<protein>
    <recommendedName>
        <fullName evidence="4">DUF4369 domain-containing protein</fullName>
    </recommendedName>
</protein>
<dbReference type="PATRIC" id="fig|1365248.3.peg.387"/>
<dbReference type="Proteomes" id="UP000076486">
    <property type="component" value="Unassembled WGS sequence"/>
</dbReference>